<accession>A0ABD2D2L5</accession>
<evidence type="ECO:0000313" key="1">
    <source>
        <dbReference type="EMBL" id="KAL2751629.1"/>
    </source>
</evidence>
<protein>
    <submittedName>
        <fullName evidence="1">Uncharacterized protein</fullName>
    </submittedName>
</protein>
<comment type="caution">
    <text evidence="1">The sequence shown here is derived from an EMBL/GenBank/DDBJ whole genome shotgun (WGS) entry which is preliminary data.</text>
</comment>
<name>A0ABD2D2L5_VESMC</name>
<sequence>MKHQNYHELTLTSKYKTTSTNLLHHLTSKFNNKKIYSLDGLLNTKITIEKIKDARHAHTQKYCTKTPRCMKYTTECAKKIKDENVKCVNCSEKHPANYKSCMAYIIA</sequence>
<reference evidence="1 2" key="1">
    <citation type="journal article" date="2024" name="Ann. Entomol. Soc. Am.">
        <title>Genomic analyses of the southern and eastern yellowjacket wasps (Hymenoptera: Vespidae) reveal evolutionary signatures of social life.</title>
        <authorList>
            <person name="Catto M.A."/>
            <person name="Caine P.B."/>
            <person name="Orr S.E."/>
            <person name="Hunt B.G."/>
            <person name="Goodisman M.A.D."/>
        </authorList>
    </citation>
    <scope>NUCLEOTIDE SEQUENCE [LARGE SCALE GENOMIC DNA]</scope>
    <source>
        <strain evidence="1">232</strain>
        <tissue evidence="1">Head and thorax</tissue>
    </source>
</reference>
<evidence type="ECO:0000313" key="2">
    <source>
        <dbReference type="Proteomes" id="UP001607303"/>
    </source>
</evidence>
<dbReference type="Proteomes" id="UP001607303">
    <property type="component" value="Unassembled WGS sequence"/>
</dbReference>
<dbReference type="EMBL" id="JAYRBN010000002">
    <property type="protein sequence ID" value="KAL2751629.1"/>
    <property type="molecule type" value="Genomic_DNA"/>
</dbReference>
<keyword evidence="2" id="KW-1185">Reference proteome</keyword>
<organism evidence="1 2">
    <name type="scientific">Vespula maculifrons</name>
    <name type="common">Eastern yellow jacket</name>
    <name type="synonym">Wasp</name>
    <dbReference type="NCBI Taxonomy" id="7453"/>
    <lineage>
        <taxon>Eukaryota</taxon>
        <taxon>Metazoa</taxon>
        <taxon>Ecdysozoa</taxon>
        <taxon>Arthropoda</taxon>
        <taxon>Hexapoda</taxon>
        <taxon>Insecta</taxon>
        <taxon>Pterygota</taxon>
        <taxon>Neoptera</taxon>
        <taxon>Endopterygota</taxon>
        <taxon>Hymenoptera</taxon>
        <taxon>Apocrita</taxon>
        <taxon>Aculeata</taxon>
        <taxon>Vespoidea</taxon>
        <taxon>Vespidae</taxon>
        <taxon>Vespinae</taxon>
        <taxon>Vespula</taxon>
    </lineage>
</organism>
<proteinExistence type="predicted"/>
<dbReference type="AlphaFoldDB" id="A0ABD2D2L5"/>
<gene>
    <name evidence="1" type="ORF">V1477_000105</name>
</gene>